<keyword evidence="4" id="KW-1185">Reference proteome</keyword>
<name>A0A1H1PV31_9FLAO</name>
<feature type="domain" description="Glycosyltransferase subfamily 4-like N-terminal" evidence="2">
    <location>
        <begin position="15"/>
        <end position="176"/>
    </location>
</feature>
<evidence type="ECO:0000313" key="3">
    <source>
        <dbReference type="EMBL" id="SDS14867.1"/>
    </source>
</evidence>
<dbReference type="SUPFAM" id="SSF53756">
    <property type="entry name" value="UDP-Glycosyltransferase/glycogen phosphorylase"/>
    <property type="match status" value="1"/>
</dbReference>
<evidence type="ECO:0000259" key="2">
    <source>
        <dbReference type="Pfam" id="PF13439"/>
    </source>
</evidence>
<keyword evidence="3" id="KW-0808">Transferase</keyword>
<dbReference type="InterPro" id="IPR001296">
    <property type="entry name" value="Glyco_trans_1"/>
</dbReference>
<sequence>MKILHYVDTFSRLSETFIYDLLNLLQSDSKNSGIQHLVLCHQRENIDIRPIANVYEISFGYTKFRRLQIKFGINKWEIPSINQVHEFISAQNPDIIHAHFGHSGVRMWSYLDKFNKKNPLIVQCHGTDVISKPHFDAVYLNLLRKIGNRPKSRFIGNTDFLCNTIKEIGIPGSKVEKVTYSLNQSFRENLETTIDSVNDKINFEIIAVGRLIKWKGHKYLIDAIHNLYSNGIKKLNLTIIGDGEEMEALKNQVSELGLTGVITFKGAVSHLEVKQALLKHDLLVQPSMIDEKTKQRESFGLTILEAIACGVPVIVTDTGGMPELVGANTPFSKIVTPASSESLAQAIKFFIENPRNLKEMKEYTEDRLNTFSQTNQLNSLYKIYNDILDEG</sequence>
<dbReference type="PANTHER" id="PTHR12526:SF627">
    <property type="entry name" value="D-RHAMNOSYLTRANSFERASE WBPZ"/>
    <property type="match status" value="1"/>
</dbReference>
<organism evidence="3 4">
    <name type="scientific">Winogradskyella sediminis</name>
    <dbReference type="NCBI Taxonomy" id="1382466"/>
    <lineage>
        <taxon>Bacteria</taxon>
        <taxon>Pseudomonadati</taxon>
        <taxon>Bacteroidota</taxon>
        <taxon>Flavobacteriia</taxon>
        <taxon>Flavobacteriales</taxon>
        <taxon>Flavobacteriaceae</taxon>
        <taxon>Winogradskyella</taxon>
    </lineage>
</organism>
<dbReference type="AlphaFoldDB" id="A0A1H1PV31"/>
<dbReference type="Pfam" id="PF13439">
    <property type="entry name" value="Glyco_transf_4"/>
    <property type="match status" value="1"/>
</dbReference>
<dbReference type="GO" id="GO:0016757">
    <property type="term" value="F:glycosyltransferase activity"/>
    <property type="evidence" value="ECO:0007669"/>
    <property type="project" value="InterPro"/>
</dbReference>
<evidence type="ECO:0000259" key="1">
    <source>
        <dbReference type="Pfam" id="PF00534"/>
    </source>
</evidence>
<proteinExistence type="predicted"/>
<dbReference type="Gene3D" id="3.40.50.2000">
    <property type="entry name" value="Glycogen Phosphorylase B"/>
    <property type="match status" value="2"/>
</dbReference>
<gene>
    <name evidence="3" type="ORF">SAMN04489797_0974</name>
</gene>
<accession>A0A1H1PV31</accession>
<dbReference type="CDD" id="cd03801">
    <property type="entry name" value="GT4_PimA-like"/>
    <property type="match status" value="1"/>
</dbReference>
<dbReference type="InterPro" id="IPR028098">
    <property type="entry name" value="Glyco_trans_4-like_N"/>
</dbReference>
<dbReference type="STRING" id="1249933.SAMN04489797_0974"/>
<dbReference type="Pfam" id="PF00534">
    <property type="entry name" value="Glycos_transf_1"/>
    <property type="match status" value="1"/>
</dbReference>
<feature type="domain" description="Glycosyl transferase family 1" evidence="1">
    <location>
        <begin position="203"/>
        <end position="366"/>
    </location>
</feature>
<evidence type="ECO:0000313" key="4">
    <source>
        <dbReference type="Proteomes" id="UP000198963"/>
    </source>
</evidence>
<dbReference type="RefSeq" id="WP_092444800.1">
    <property type="nucleotide sequence ID" value="NZ_LT629774.1"/>
</dbReference>
<dbReference type="EMBL" id="LT629774">
    <property type="protein sequence ID" value="SDS14867.1"/>
    <property type="molecule type" value="Genomic_DNA"/>
</dbReference>
<dbReference type="PANTHER" id="PTHR12526">
    <property type="entry name" value="GLYCOSYLTRANSFERASE"/>
    <property type="match status" value="1"/>
</dbReference>
<reference evidence="3 4" key="1">
    <citation type="submission" date="2016-10" db="EMBL/GenBank/DDBJ databases">
        <authorList>
            <person name="Varghese N."/>
            <person name="Submissions S."/>
        </authorList>
    </citation>
    <scope>NUCLEOTIDE SEQUENCE [LARGE SCALE GENOMIC DNA]</scope>
    <source>
        <strain evidence="3 4">RHA_55</strain>
    </source>
</reference>
<protein>
    <submittedName>
        <fullName evidence="3">Glycosyltransferase involved in cell wall bisynthesis</fullName>
    </submittedName>
</protein>
<dbReference type="Proteomes" id="UP000198963">
    <property type="component" value="Chromosome I"/>
</dbReference>